<dbReference type="InterPro" id="IPR040256">
    <property type="entry name" value="At4g02000-like"/>
</dbReference>
<dbReference type="Pfam" id="PF14111">
    <property type="entry name" value="DUF4283"/>
    <property type="match status" value="1"/>
</dbReference>
<comment type="caution">
    <text evidence="3">The sequence shown here is derived from an EMBL/GenBank/DDBJ whole genome shotgun (WGS) entry which is preliminary data.</text>
</comment>
<proteinExistence type="predicted"/>
<dbReference type="PANTHER" id="PTHR31286">
    <property type="entry name" value="GLYCINE-RICH CELL WALL STRUCTURAL PROTEIN 1.8-LIKE"/>
    <property type="match status" value="1"/>
</dbReference>
<keyword evidence="4" id="KW-1185">Reference proteome</keyword>
<feature type="region of interest" description="Disordered" evidence="1">
    <location>
        <begin position="485"/>
        <end position="510"/>
    </location>
</feature>
<evidence type="ECO:0000259" key="2">
    <source>
        <dbReference type="Pfam" id="PF14111"/>
    </source>
</evidence>
<dbReference type="PANTHER" id="PTHR31286:SF99">
    <property type="entry name" value="DUF4283 DOMAIN-CONTAINING PROTEIN"/>
    <property type="match status" value="1"/>
</dbReference>
<evidence type="ECO:0000313" key="3">
    <source>
        <dbReference type="EMBL" id="KAK9265503.1"/>
    </source>
</evidence>
<gene>
    <name evidence="3" type="ORF">L1049_005517</name>
</gene>
<feature type="domain" description="DUF4283" evidence="2">
    <location>
        <begin position="206"/>
        <end position="287"/>
    </location>
</feature>
<dbReference type="Proteomes" id="UP001415857">
    <property type="component" value="Unassembled WGS sequence"/>
</dbReference>
<protein>
    <recommendedName>
        <fullName evidence="2">DUF4283 domain-containing protein</fullName>
    </recommendedName>
</protein>
<reference evidence="3 4" key="1">
    <citation type="journal article" date="2024" name="Plant J.">
        <title>Genome sequences and population genomics reveal climatic adaptation and genomic divergence between two closely related sweetgum species.</title>
        <authorList>
            <person name="Xu W.Q."/>
            <person name="Ren C.Q."/>
            <person name="Zhang X.Y."/>
            <person name="Comes H.P."/>
            <person name="Liu X.H."/>
            <person name="Li Y.G."/>
            <person name="Kettle C.J."/>
            <person name="Jalonen R."/>
            <person name="Gaisberger H."/>
            <person name="Ma Y.Z."/>
            <person name="Qiu Y.X."/>
        </authorList>
    </citation>
    <scope>NUCLEOTIDE SEQUENCE [LARGE SCALE GENOMIC DNA]</scope>
    <source>
        <strain evidence="3">Hangzhou</strain>
    </source>
</reference>
<dbReference type="AlphaFoldDB" id="A0AAP0N1F9"/>
<feature type="compositionally biased region" description="Low complexity" evidence="1">
    <location>
        <begin position="536"/>
        <end position="545"/>
    </location>
</feature>
<dbReference type="InterPro" id="IPR025558">
    <property type="entry name" value="DUF4283"/>
</dbReference>
<sequence>MASSSKIIDGFRTTAPVGGIIAPFTLLNSPFLSDGEGSSRPLQLDLVTSLPEVFRSGDGGSSSLSSGSLISSATFSLGVSPLFFSGGSSTCGSTSLSSSSSGAKVYNVGKPGGLSDSGILYPSGCTSRDLGAAALRQHVASHLPFSSPIILAGSAPVVVDVCVDSLLANDGKVWLTKLDLEFFEPTRVNGKIVVKPPLDVAKRGCEIWKDCLVGQFIDKRPSFSFLRTTIDRLWGRKEMPEIITTDGGMFMFRFSDLSALEWVLDNGPWHIGGKPLILRKWKPMMDLSKPMLSKLPIWVKFYKVPPEYWLRDGLSYVASAIGTPLYRNGPTVARSRLSYARVCVEIDANSDFPTSFDLELEDGSSCEILAEYPWKPLVYKNCSSFGHSTLHCPLSVKKDWVPKKVEISNTIPGNPSIATDGLVVDSIVDRIVVEEIIPNLQAAPVAPVNTAIMVNPDVLPDSLLGVDQNAFQLLSDGVDNIDSLSEDGVGDGESTPIPLEIPDTDSSPEYNFKISNLKVDELVKTPKGHKKKKVNNKNSKGAKGS</sequence>
<accession>A0AAP0N1F9</accession>
<evidence type="ECO:0000313" key="4">
    <source>
        <dbReference type="Proteomes" id="UP001415857"/>
    </source>
</evidence>
<dbReference type="EMBL" id="JBBPBK010000377">
    <property type="protein sequence ID" value="KAK9265503.1"/>
    <property type="molecule type" value="Genomic_DNA"/>
</dbReference>
<feature type="region of interest" description="Disordered" evidence="1">
    <location>
        <begin position="525"/>
        <end position="545"/>
    </location>
</feature>
<name>A0AAP0N1F9_LIQFO</name>
<organism evidence="3 4">
    <name type="scientific">Liquidambar formosana</name>
    <name type="common">Formosan gum</name>
    <dbReference type="NCBI Taxonomy" id="63359"/>
    <lineage>
        <taxon>Eukaryota</taxon>
        <taxon>Viridiplantae</taxon>
        <taxon>Streptophyta</taxon>
        <taxon>Embryophyta</taxon>
        <taxon>Tracheophyta</taxon>
        <taxon>Spermatophyta</taxon>
        <taxon>Magnoliopsida</taxon>
        <taxon>eudicotyledons</taxon>
        <taxon>Gunneridae</taxon>
        <taxon>Pentapetalae</taxon>
        <taxon>Saxifragales</taxon>
        <taxon>Altingiaceae</taxon>
        <taxon>Liquidambar</taxon>
    </lineage>
</organism>
<feature type="compositionally biased region" description="Basic residues" evidence="1">
    <location>
        <begin position="526"/>
        <end position="535"/>
    </location>
</feature>
<evidence type="ECO:0000256" key="1">
    <source>
        <dbReference type="SAM" id="MobiDB-lite"/>
    </source>
</evidence>